<proteinExistence type="predicted"/>
<accession>A0AAV7KMR9</accession>
<gene>
    <name evidence="1" type="ORF">LOD99_9671</name>
</gene>
<evidence type="ECO:0000313" key="2">
    <source>
        <dbReference type="Proteomes" id="UP001165289"/>
    </source>
</evidence>
<protein>
    <submittedName>
        <fullName evidence="1">RAD50-interacting protein 1</fullName>
    </submittedName>
</protein>
<dbReference type="Pfam" id="PF04437">
    <property type="entry name" value="RINT1_TIP1"/>
    <property type="match status" value="1"/>
</dbReference>
<dbReference type="GO" id="GO:0070939">
    <property type="term" value="C:Dsl1/NZR complex"/>
    <property type="evidence" value="ECO:0007669"/>
    <property type="project" value="InterPro"/>
</dbReference>
<organism evidence="1 2">
    <name type="scientific">Oopsacas minuta</name>
    <dbReference type="NCBI Taxonomy" id="111878"/>
    <lineage>
        <taxon>Eukaryota</taxon>
        <taxon>Metazoa</taxon>
        <taxon>Porifera</taxon>
        <taxon>Hexactinellida</taxon>
        <taxon>Hexasterophora</taxon>
        <taxon>Lyssacinosida</taxon>
        <taxon>Leucopsacidae</taxon>
        <taxon>Oopsacas</taxon>
    </lineage>
</organism>
<comment type="caution">
    <text evidence="1">The sequence shown here is derived from an EMBL/GenBank/DDBJ whole genome shotgun (WGS) entry which is preliminary data.</text>
</comment>
<dbReference type="InterPro" id="IPR007528">
    <property type="entry name" value="RINT1_Tip20"/>
</dbReference>
<dbReference type="AlphaFoldDB" id="A0AAV7KMR9"/>
<name>A0AAV7KMR9_9METZ</name>
<dbReference type="PROSITE" id="PS51386">
    <property type="entry name" value="RINT1_TIP20"/>
    <property type="match status" value="1"/>
</dbReference>
<dbReference type="PANTHER" id="PTHR13520:SF0">
    <property type="entry name" value="RAD50-INTERACTING PROTEIN 1"/>
    <property type="match status" value="1"/>
</dbReference>
<dbReference type="GO" id="GO:0060628">
    <property type="term" value="P:regulation of ER to Golgi vesicle-mediated transport"/>
    <property type="evidence" value="ECO:0007669"/>
    <property type="project" value="TreeGrafter"/>
</dbReference>
<reference evidence="1 2" key="1">
    <citation type="journal article" date="2023" name="BMC Biol.">
        <title>The compact genome of the sponge Oopsacas minuta (Hexactinellida) is lacking key metazoan core genes.</title>
        <authorList>
            <person name="Santini S."/>
            <person name="Schenkelaars Q."/>
            <person name="Jourda C."/>
            <person name="Duchesne M."/>
            <person name="Belahbib H."/>
            <person name="Rocher C."/>
            <person name="Selva M."/>
            <person name="Riesgo A."/>
            <person name="Vervoort M."/>
            <person name="Leys S.P."/>
            <person name="Kodjabachian L."/>
            <person name="Le Bivic A."/>
            <person name="Borchiellini C."/>
            <person name="Claverie J.M."/>
            <person name="Renard E."/>
        </authorList>
    </citation>
    <scope>NUCLEOTIDE SEQUENCE [LARGE SCALE GENOMIC DNA]</scope>
    <source>
        <strain evidence="1">SPO-2</strain>
    </source>
</reference>
<dbReference type="GO" id="GO:0006890">
    <property type="term" value="P:retrograde vesicle-mediated transport, Golgi to endoplasmic reticulum"/>
    <property type="evidence" value="ECO:0007669"/>
    <property type="project" value="InterPro"/>
</dbReference>
<sequence>MDLANIWDKLSMDLQNISEFRNDLIEKRELLLRQSENSTKTSVNILQENPEKFPKDIIIINKSETETLEIPVSIFEKYKQTIQLENLLKYLQIYSQINKESELHKKCIETQNIEKAIETLEKNQENISNLKKLEINWVEAEDRILKIFSDCIETTWTQVSVKFNHMSNHLNWPFHNEQTETTDKTKFIHLAINYSYLTHIHYISKSVNKIVYSPPISLLTTTLNKRFVYHFRGDKESNNLEKPEWCFKQILKWIEINSKVIESELIEIIAEKASKNYTNILRDFIAELCKFAVEKVEDSLIQIEELPVSYGVKVFSHWVDEILDFEDSLEEIGFIPEKGVKSSVIEVLQNERNIPKMLEMEQNISDIIQNNFHKNLDTFDKEWAINLLVEIKAMKSRGERICHQNYQVQTVGIIQDFLNEVSQKVREKFTEIHVWKISMDRVVVLLNGVTILIENMQRMQEEAFFLKIASKTKSQDNQSQIFDDVIMNFSCLQNQIVQSIQTYATTLIINSANEYTSLEWIKHLPPIDDVISFDIPKSFFHLLDNLNSIMERIVNINTTIRTQILLCSFGDLDKYLFESIFLDKFPNSNLFTNISFHIQKYLFTFDAKTVNNTFPRLQDVINIFSKTEVELSLILRDINQQSDWSSSKKSRQKLIDINKKFRILFLDTEDIKYLVSKRMNQLSIII</sequence>
<evidence type="ECO:0000313" key="1">
    <source>
        <dbReference type="EMBL" id="KAI6661900.1"/>
    </source>
</evidence>
<keyword evidence="2" id="KW-1185">Reference proteome</keyword>
<dbReference type="PANTHER" id="PTHR13520">
    <property type="entry name" value="RAD50-INTERACTING PROTEIN 1 RINT-1"/>
    <property type="match status" value="1"/>
</dbReference>
<dbReference type="Proteomes" id="UP001165289">
    <property type="component" value="Unassembled WGS sequence"/>
</dbReference>
<dbReference type="EMBL" id="JAKMXF010000003">
    <property type="protein sequence ID" value="KAI6661900.1"/>
    <property type="molecule type" value="Genomic_DNA"/>
</dbReference>
<dbReference type="GO" id="GO:0006888">
    <property type="term" value="P:endoplasmic reticulum to Golgi vesicle-mediated transport"/>
    <property type="evidence" value="ECO:0007669"/>
    <property type="project" value="InterPro"/>
</dbReference>